<dbReference type="RefSeq" id="WP_181555429.1">
    <property type="nucleotide sequence ID" value="NZ_JACDUT010000003.1"/>
</dbReference>
<keyword evidence="1" id="KW-0805">Transcription regulation</keyword>
<dbReference type="SUPFAM" id="SSF53697">
    <property type="entry name" value="SIS domain"/>
    <property type="match status" value="1"/>
</dbReference>
<evidence type="ECO:0000313" key="7">
    <source>
        <dbReference type="Proteomes" id="UP000523087"/>
    </source>
</evidence>
<dbReference type="InterPro" id="IPR009057">
    <property type="entry name" value="Homeodomain-like_sf"/>
</dbReference>
<feature type="domain" description="SIS" evidence="5">
    <location>
        <begin position="104"/>
        <end position="242"/>
    </location>
</feature>
<dbReference type="Gene3D" id="3.40.50.10490">
    <property type="entry name" value="Glucose-6-phosphate isomerase like protein, domain 1"/>
    <property type="match status" value="1"/>
</dbReference>
<dbReference type="CDD" id="cd05013">
    <property type="entry name" value="SIS_RpiR"/>
    <property type="match status" value="1"/>
</dbReference>
<dbReference type="SUPFAM" id="SSF46689">
    <property type="entry name" value="Homeodomain-like"/>
    <property type="match status" value="1"/>
</dbReference>
<comment type="caution">
    <text evidence="6">The sequence shown here is derived from an EMBL/GenBank/DDBJ whole genome shotgun (WGS) entry which is preliminary data.</text>
</comment>
<evidence type="ECO:0000256" key="1">
    <source>
        <dbReference type="ARBA" id="ARBA00023015"/>
    </source>
</evidence>
<dbReference type="AlphaFoldDB" id="A0A7W0BZJ8"/>
<dbReference type="PANTHER" id="PTHR30514:SF1">
    <property type="entry name" value="HTH-TYPE TRANSCRIPTIONAL REGULATOR HEXR-RELATED"/>
    <property type="match status" value="1"/>
</dbReference>
<dbReference type="Pfam" id="PF01418">
    <property type="entry name" value="HTH_6"/>
    <property type="match status" value="1"/>
</dbReference>
<dbReference type="InterPro" id="IPR035472">
    <property type="entry name" value="RpiR-like_SIS"/>
</dbReference>
<gene>
    <name evidence="6" type="ORF">HNR31_001296</name>
</gene>
<feature type="domain" description="HTH rpiR-type" evidence="4">
    <location>
        <begin position="1"/>
        <end position="73"/>
    </location>
</feature>
<sequence>MFTPEQLSSFSDLEYMIYNYVTTHADKVVLMRIRELAEATHVSPTTILRFCRKLGCDGFSEFKTKLKLYLQETNHPFITSAQDSLFEFFERTLKTDYEQTIQTVAKVIAEAEHVIFVGAGSSGILAEYGSRYFSAFKKFSLHIKDPFFPIYGHYLRKSVSIVLSVSGETPHTLSQAHRLKEEGSIIISITNRKHCSLAQMSDYNIAYYVNMEFVEQANITTQIPVVYLLESLAKETYRIVNQK</sequence>
<dbReference type="Proteomes" id="UP000523087">
    <property type="component" value="Unassembled WGS sequence"/>
</dbReference>
<dbReference type="EMBL" id="JACDUT010000003">
    <property type="protein sequence ID" value="MBA2874526.1"/>
    <property type="molecule type" value="Genomic_DNA"/>
</dbReference>
<dbReference type="Pfam" id="PF01380">
    <property type="entry name" value="SIS"/>
    <property type="match status" value="1"/>
</dbReference>
<proteinExistence type="predicted"/>
<dbReference type="GO" id="GO:1901135">
    <property type="term" value="P:carbohydrate derivative metabolic process"/>
    <property type="evidence" value="ECO:0007669"/>
    <property type="project" value="InterPro"/>
</dbReference>
<dbReference type="GO" id="GO:0097367">
    <property type="term" value="F:carbohydrate derivative binding"/>
    <property type="evidence" value="ECO:0007669"/>
    <property type="project" value="InterPro"/>
</dbReference>
<dbReference type="PROSITE" id="PS51464">
    <property type="entry name" value="SIS"/>
    <property type="match status" value="1"/>
</dbReference>
<evidence type="ECO:0000256" key="2">
    <source>
        <dbReference type="ARBA" id="ARBA00023125"/>
    </source>
</evidence>
<evidence type="ECO:0000259" key="5">
    <source>
        <dbReference type="PROSITE" id="PS51464"/>
    </source>
</evidence>
<accession>A0A7W0BZJ8</accession>
<dbReference type="PANTHER" id="PTHR30514">
    <property type="entry name" value="GLUCOKINASE"/>
    <property type="match status" value="1"/>
</dbReference>
<reference evidence="6 7" key="1">
    <citation type="submission" date="2020-07" db="EMBL/GenBank/DDBJ databases">
        <title>Genomic Encyclopedia of Type Strains, Phase IV (KMG-IV): sequencing the most valuable type-strain genomes for metagenomic binning, comparative biology and taxonomic classification.</title>
        <authorList>
            <person name="Goeker M."/>
        </authorList>
    </citation>
    <scope>NUCLEOTIDE SEQUENCE [LARGE SCALE GENOMIC DNA]</scope>
    <source>
        <strain evidence="6 7">DSM 15730</strain>
    </source>
</reference>
<dbReference type="InterPro" id="IPR036388">
    <property type="entry name" value="WH-like_DNA-bd_sf"/>
</dbReference>
<dbReference type="InterPro" id="IPR047640">
    <property type="entry name" value="RpiR-like"/>
</dbReference>
<dbReference type="Gene3D" id="1.10.10.10">
    <property type="entry name" value="Winged helix-like DNA-binding domain superfamily/Winged helix DNA-binding domain"/>
    <property type="match status" value="1"/>
</dbReference>
<dbReference type="PROSITE" id="PS51071">
    <property type="entry name" value="HTH_RPIR"/>
    <property type="match status" value="1"/>
</dbReference>
<evidence type="ECO:0000313" key="6">
    <source>
        <dbReference type="EMBL" id="MBA2874526.1"/>
    </source>
</evidence>
<keyword evidence="7" id="KW-1185">Reference proteome</keyword>
<dbReference type="InterPro" id="IPR001347">
    <property type="entry name" value="SIS_dom"/>
</dbReference>
<name>A0A7W0BZJ8_9BACL</name>
<protein>
    <submittedName>
        <fullName evidence="6">DNA-binding MurR/RpiR family transcriptional regulator</fullName>
    </submittedName>
</protein>
<keyword evidence="2 6" id="KW-0238">DNA-binding</keyword>
<dbReference type="GO" id="GO:0003700">
    <property type="term" value="F:DNA-binding transcription factor activity"/>
    <property type="evidence" value="ECO:0007669"/>
    <property type="project" value="InterPro"/>
</dbReference>
<evidence type="ECO:0000259" key="4">
    <source>
        <dbReference type="PROSITE" id="PS51071"/>
    </source>
</evidence>
<keyword evidence="3" id="KW-0804">Transcription</keyword>
<dbReference type="InterPro" id="IPR000281">
    <property type="entry name" value="HTH_RpiR"/>
</dbReference>
<dbReference type="GO" id="GO:0003677">
    <property type="term" value="F:DNA binding"/>
    <property type="evidence" value="ECO:0007669"/>
    <property type="project" value="UniProtKB-KW"/>
</dbReference>
<organism evidence="6 7">
    <name type="scientific">Thermaerobacillus caldiproteolyticus</name>
    <dbReference type="NCBI Taxonomy" id="247480"/>
    <lineage>
        <taxon>Bacteria</taxon>
        <taxon>Bacillati</taxon>
        <taxon>Bacillota</taxon>
        <taxon>Bacilli</taxon>
        <taxon>Bacillales</taxon>
        <taxon>Anoxybacillaceae</taxon>
        <taxon>Thermaerobacillus</taxon>
    </lineage>
</organism>
<evidence type="ECO:0000256" key="3">
    <source>
        <dbReference type="ARBA" id="ARBA00023163"/>
    </source>
</evidence>
<dbReference type="InterPro" id="IPR046348">
    <property type="entry name" value="SIS_dom_sf"/>
</dbReference>